<dbReference type="PANTHER" id="PTHR31342">
    <property type="entry name" value="PROTEIN CHUP1, CHLOROPLASTIC"/>
    <property type="match status" value="1"/>
</dbReference>
<dbReference type="Proteomes" id="UP000504603">
    <property type="component" value="Unplaced"/>
</dbReference>
<name>A0A6J1CGJ6_MOMCH</name>
<feature type="region of interest" description="Disordered" evidence="2">
    <location>
        <begin position="133"/>
        <end position="166"/>
    </location>
</feature>
<feature type="compositionally biased region" description="Pro residues" evidence="2">
    <location>
        <begin position="395"/>
        <end position="404"/>
    </location>
</feature>
<dbReference type="OrthoDB" id="2020598at2759"/>
<feature type="compositionally biased region" description="Pro residues" evidence="2">
    <location>
        <begin position="372"/>
        <end position="383"/>
    </location>
</feature>
<dbReference type="KEGG" id="mcha:111010623"/>
<proteinExistence type="predicted"/>
<reference evidence="4" key="1">
    <citation type="submission" date="2025-08" db="UniProtKB">
        <authorList>
            <consortium name="RefSeq"/>
        </authorList>
    </citation>
    <scope>IDENTIFICATION</scope>
    <source>
        <strain evidence="4">OHB3-1</strain>
    </source>
</reference>
<dbReference type="SUPFAM" id="SSF101447">
    <property type="entry name" value="Formin homology 2 domain (FH2 domain)"/>
    <property type="match status" value="1"/>
</dbReference>
<gene>
    <name evidence="4" type="primary">LOC111010623</name>
</gene>
<dbReference type="GeneID" id="111010623"/>
<dbReference type="AlphaFoldDB" id="A0A6J1CGJ6"/>
<protein>
    <submittedName>
        <fullName evidence="4">Uncharacterized protein At4g04980-like</fullName>
    </submittedName>
</protein>
<accession>A0A6J1CGJ6</accession>
<dbReference type="PANTHER" id="PTHR31342:SF16">
    <property type="entry name" value="TALIN_MIDDLE DOMAIN-CONTAINING PROTEIN"/>
    <property type="match status" value="1"/>
</dbReference>
<feature type="compositionally biased region" description="Basic residues" evidence="2">
    <location>
        <begin position="555"/>
        <end position="568"/>
    </location>
</feature>
<feature type="compositionally biased region" description="Polar residues" evidence="2">
    <location>
        <begin position="327"/>
        <end position="346"/>
    </location>
</feature>
<dbReference type="RefSeq" id="XP_022139793.1">
    <property type="nucleotide sequence ID" value="XM_022284101.1"/>
</dbReference>
<sequence>MMELRKKILILRDIIDLPPLEGAASINELVVGTMEDLQKLYPEIISEIQYSEMKATCIEQSLAYFCTALKSIGDSWMLNHEWRDKSKYNLSSCQENSSFNEIVESVLGIIDCIVSMANERFDMMDEYVHSKDSSSYSRTSSFGKSSSSLDSCSETNSSCCSSPETPTSVLANFRNSQRKLSEKKSSEKENVSCSSPLLWSLRVQAVEKLNPIDVKHLLLPRLSHCGGNVCPVSNKATTVEESRMDMDDKLLSKEIDAAARNEEIEVSDIKEEKLDTKEEIEVSDIKEEKLDTNEEIEVGDIKEEKLETKEEIEVSDDIKEEKLELSTAASQKNIAETSDDNNSQAAETVEELPASKLPDVASEPSPLLASVLPPPPPPPPHFPQPFVVVVALQLPTPPPPPPPMMQQNPVLAPPLSRPPPPPPLPQITVLSTAAVPMAPPPPALPQITVLSTAAAPTASAPPALPQITVLPTAAAPTAPPPPPQLLNVIETVMKVAVPPPPPMVSGTTVKLVGPPPPPPTPSKGGAAASAPPPPMPLGNGCAPPPPPPGGAMRSVRSKKSSTKLKRSHQLGNLYRTLKGKVEGSNQNLKSAGRKGGVGSSTGGKQGMADALAEMTKRSAYFQQIEEDVKNHAKAITELKPSISTFQSSDMNELLKFHKHVESILEHLTDESQVLARFEGFPTKKLEAIRTAAALYLKLDAIVYNLQNWKIVSPMGQLLDRVENYFTKIKGEIDALERTKDDESKKFRSHGIQFDFNILIRIKESMVDVSSSCMELALKEKRELKAAAGKTQNRAKSERTNKGCAKMLWRAFQFAYRVYTFAGGHDERADRLTRELALEIESEPHNL</sequence>
<feature type="region of interest" description="Disordered" evidence="2">
    <location>
        <begin position="325"/>
        <end position="426"/>
    </location>
</feature>
<feature type="compositionally biased region" description="Low complexity" evidence="2">
    <location>
        <begin position="384"/>
        <end position="394"/>
    </location>
</feature>
<feature type="compositionally biased region" description="Pro residues" evidence="2">
    <location>
        <begin position="530"/>
        <end position="549"/>
    </location>
</feature>
<keyword evidence="1" id="KW-0175">Coiled coil</keyword>
<keyword evidence="3" id="KW-1185">Reference proteome</keyword>
<dbReference type="InterPro" id="IPR040265">
    <property type="entry name" value="CHUP1/IPGA1-like"/>
</dbReference>
<evidence type="ECO:0000256" key="1">
    <source>
        <dbReference type="ARBA" id="ARBA00023054"/>
    </source>
</evidence>
<feature type="region of interest" description="Disordered" evidence="2">
    <location>
        <begin position="506"/>
        <end position="604"/>
    </location>
</feature>
<feature type="compositionally biased region" description="Gly residues" evidence="2">
    <location>
        <begin position="593"/>
        <end position="604"/>
    </location>
</feature>
<organism evidence="3 4">
    <name type="scientific">Momordica charantia</name>
    <name type="common">Bitter gourd</name>
    <name type="synonym">Balsam pear</name>
    <dbReference type="NCBI Taxonomy" id="3673"/>
    <lineage>
        <taxon>Eukaryota</taxon>
        <taxon>Viridiplantae</taxon>
        <taxon>Streptophyta</taxon>
        <taxon>Embryophyta</taxon>
        <taxon>Tracheophyta</taxon>
        <taxon>Spermatophyta</taxon>
        <taxon>Magnoliopsida</taxon>
        <taxon>eudicotyledons</taxon>
        <taxon>Gunneridae</taxon>
        <taxon>Pentapetalae</taxon>
        <taxon>rosids</taxon>
        <taxon>fabids</taxon>
        <taxon>Cucurbitales</taxon>
        <taxon>Cucurbitaceae</taxon>
        <taxon>Momordiceae</taxon>
        <taxon>Momordica</taxon>
    </lineage>
</organism>
<evidence type="ECO:0000256" key="2">
    <source>
        <dbReference type="SAM" id="MobiDB-lite"/>
    </source>
</evidence>
<feature type="compositionally biased region" description="Pro residues" evidence="2">
    <location>
        <begin position="411"/>
        <end position="425"/>
    </location>
</feature>
<evidence type="ECO:0000313" key="3">
    <source>
        <dbReference type="Proteomes" id="UP000504603"/>
    </source>
</evidence>
<evidence type="ECO:0000313" key="4">
    <source>
        <dbReference type="RefSeq" id="XP_022139793.1"/>
    </source>
</evidence>